<dbReference type="InterPro" id="IPR015915">
    <property type="entry name" value="Kelch-typ_b-propeller"/>
</dbReference>
<accession>A0A815ZFG7</accession>
<organism evidence="1 2">
    <name type="scientific">Rotaria magnacalcarata</name>
    <dbReference type="NCBI Taxonomy" id="392030"/>
    <lineage>
        <taxon>Eukaryota</taxon>
        <taxon>Metazoa</taxon>
        <taxon>Spiralia</taxon>
        <taxon>Gnathifera</taxon>
        <taxon>Rotifera</taxon>
        <taxon>Eurotatoria</taxon>
        <taxon>Bdelloidea</taxon>
        <taxon>Philodinida</taxon>
        <taxon>Philodinidae</taxon>
        <taxon>Rotaria</taxon>
    </lineage>
</organism>
<protein>
    <submittedName>
        <fullName evidence="1">Uncharacterized protein</fullName>
    </submittedName>
</protein>
<name>A0A815ZFG7_9BILA</name>
<proteinExistence type="predicted"/>
<dbReference type="Gene3D" id="2.130.10.80">
    <property type="entry name" value="Galactose oxidase/kelch, beta-propeller"/>
    <property type="match status" value="1"/>
</dbReference>
<comment type="caution">
    <text evidence="1">The sequence shown here is derived from an EMBL/GenBank/DDBJ whole genome shotgun (WGS) entry which is preliminary data.</text>
</comment>
<evidence type="ECO:0000313" key="1">
    <source>
        <dbReference type="EMBL" id="CAF1582115.1"/>
    </source>
</evidence>
<dbReference type="EMBL" id="CAJNOW010010523">
    <property type="protein sequence ID" value="CAF1582115.1"/>
    <property type="molecule type" value="Genomic_DNA"/>
</dbReference>
<evidence type="ECO:0000313" key="2">
    <source>
        <dbReference type="Proteomes" id="UP000663834"/>
    </source>
</evidence>
<gene>
    <name evidence="1" type="ORF">KQP761_LOCUS20266</name>
</gene>
<dbReference type="Proteomes" id="UP000663834">
    <property type="component" value="Unassembled WGS sequence"/>
</dbReference>
<dbReference type="SUPFAM" id="SSF117281">
    <property type="entry name" value="Kelch motif"/>
    <property type="match status" value="1"/>
</dbReference>
<sequence>MLLCSQQISDQTTRANNYYCYQNSSTLQITLSSSAHTAWQSTSNCSVQQCNISLDNDNNCRSSSIPCCNYLSFNSTSDCAPGILCSILQPCNNVTLSCGSNDFVSFVNSCCTPQPVCLPILLTSFCRSGWFNTGSMINTRAWHTASVLTNETVSVTGKSSGYSLQSSVELYDPLAGSWTKTGSMNNP</sequence>
<dbReference type="InterPro" id="IPR037293">
    <property type="entry name" value="Gal_Oxidase_central_sf"/>
</dbReference>
<dbReference type="OrthoDB" id="10065240at2759"/>
<dbReference type="AlphaFoldDB" id="A0A815ZFG7"/>
<reference evidence="1" key="1">
    <citation type="submission" date="2021-02" db="EMBL/GenBank/DDBJ databases">
        <authorList>
            <person name="Nowell W R."/>
        </authorList>
    </citation>
    <scope>NUCLEOTIDE SEQUENCE</scope>
</reference>